<dbReference type="EMBL" id="KV744839">
    <property type="protein sequence ID" value="OCK84363.1"/>
    <property type="molecule type" value="Genomic_DNA"/>
</dbReference>
<dbReference type="OrthoDB" id="21214at2759"/>
<dbReference type="AlphaFoldDB" id="A0A8E2JJ57"/>
<dbReference type="PANTHER" id="PTHR42040">
    <property type="entry name" value="INNER KINETOCHORE SUBUNIT FTA4"/>
    <property type="match status" value="1"/>
</dbReference>
<reference evidence="1 2" key="1">
    <citation type="journal article" date="2016" name="Nat. Commun.">
        <title>Ectomycorrhizal ecology is imprinted in the genome of the dominant symbiotic fungus Cenococcum geophilum.</title>
        <authorList>
            <consortium name="DOE Joint Genome Institute"/>
            <person name="Peter M."/>
            <person name="Kohler A."/>
            <person name="Ohm R.A."/>
            <person name="Kuo A."/>
            <person name="Krutzmann J."/>
            <person name="Morin E."/>
            <person name="Arend M."/>
            <person name="Barry K.W."/>
            <person name="Binder M."/>
            <person name="Choi C."/>
            <person name="Clum A."/>
            <person name="Copeland A."/>
            <person name="Grisel N."/>
            <person name="Haridas S."/>
            <person name="Kipfer T."/>
            <person name="LaButti K."/>
            <person name="Lindquist E."/>
            <person name="Lipzen A."/>
            <person name="Maire R."/>
            <person name="Meier B."/>
            <person name="Mihaltcheva S."/>
            <person name="Molinier V."/>
            <person name="Murat C."/>
            <person name="Poggeler S."/>
            <person name="Quandt C.A."/>
            <person name="Sperisen C."/>
            <person name="Tritt A."/>
            <person name="Tisserant E."/>
            <person name="Crous P.W."/>
            <person name="Henrissat B."/>
            <person name="Nehls U."/>
            <person name="Egli S."/>
            <person name="Spatafora J.W."/>
            <person name="Grigoriev I.V."/>
            <person name="Martin F.M."/>
        </authorList>
    </citation>
    <scope>NUCLEOTIDE SEQUENCE [LARGE SCALE GENOMIC DNA]</scope>
    <source>
        <strain evidence="1 2">CBS 459.81</strain>
    </source>
</reference>
<dbReference type="Proteomes" id="UP000250266">
    <property type="component" value="Unassembled WGS sequence"/>
</dbReference>
<name>A0A8E2JJ57_9PEZI</name>
<proteinExistence type="predicted"/>
<dbReference type="Pfam" id="PF13093">
    <property type="entry name" value="FTA4"/>
    <property type="match status" value="1"/>
</dbReference>
<dbReference type="GO" id="GO:0031511">
    <property type="term" value="C:Mis6-Sim4 complex"/>
    <property type="evidence" value="ECO:0007669"/>
    <property type="project" value="InterPro"/>
</dbReference>
<evidence type="ECO:0000313" key="1">
    <source>
        <dbReference type="EMBL" id="OCK84363.1"/>
    </source>
</evidence>
<gene>
    <name evidence="1" type="ORF">K432DRAFT_320534</name>
</gene>
<organism evidence="1 2">
    <name type="scientific">Lepidopterella palustris CBS 459.81</name>
    <dbReference type="NCBI Taxonomy" id="1314670"/>
    <lineage>
        <taxon>Eukaryota</taxon>
        <taxon>Fungi</taxon>
        <taxon>Dikarya</taxon>
        <taxon>Ascomycota</taxon>
        <taxon>Pezizomycotina</taxon>
        <taxon>Dothideomycetes</taxon>
        <taxon>Pleosporomycetidae</taxon>
        <taxon>Mytilinidiales</taxon>
        <taxon>Argynnaceae</taxon>
        <taxon>Lepidopterella</taxon>
    </lineage>
</organism>
<dbReference type="InterPro" id="IPR025207">
    <property type="entry name" value="Sim4_Fta4"/>
</dbReference>
<dbReference type="PANTHER" id="PTHR42040:SF1">
    <property type="entry name" value="INNER KINETOCHORE SUBUNIT FTA4"/>
    <property type="match status" value="1"/>
</dbReference>
<accession>A0A8E2JJ57</accession>
<protein>
    <recommendedName>
        <fullName evidence="3">Kinetochore protein fta4</fullName>
    </recommendedName>
</protein>
<sequence>MSTNHHTVVGLKSSFLRTQTRILSQQLQPSEQWLGGVESAGNIPENVIRDVTREVNRQLRRHNKTVYSSLSIRHVAEQIDQLYWDSAAPDLEVHDPVAATNDEEGATSNIRVEDDLRLDENIAKLPPTWTPSYSIRPLPTSSSSSSPATQEAYTNILTRLHSISARRLTLAQKLSTYRTLLILLKPYRNPQSTIQPNLVTRDATLGAELLKTRTLAIRVAGRVAERFGDGQVERGRVEVEDGDMDVVEDERAKLDSVIRSW</sequence>
<evidence type="ECO:0008006" key="3">
    <source>
        <dbReference type="Google" id="ProtNLM"/>
    </source>
</evidence>
<evidence type="ECO:0000313" key="2">
    <source>
        <dbReference type="Proteomes" id="UP000250266"/>
    </source>
</evidence>
<keyword evidence="2" id="KW-1185">Reference proteome</keyword>